<protein>
    <recommendedName>
        <fullName evidence="1">DNA 3'-5' helicase II</fullName>
    </recommendedName>
</protein>
<dbReference type="GO" id="GO:0005829">
    <property type="term" value="C:cytosol"/>
    <property type="evidence" value="ECO:0007669"/>
    <property type="project" value="TreeGrafter"/>
</dbReference>
<gene>
    <name evidence="3" type="ordered locus">Ddes_2231</name>
</gene>
<dbReference type="InterPro" id="IPR027417">
    <property type="entry name" value="P-loop_NTPase"/>
</dbReference>
<dbReference type="Gene3D" id="3.40.50.300">
    <property type="entry name" value="P-loop containing nucleotide triphosphate hydrolases"/>
    <property type="match status" value="2"/>
</dbReference>
<feature type="domain" description="UvrD-like helicase C-terminal" evidence="2">
    <location>
        <begin position="564"/>
        <end position="610"/>
    </location>
</feature>
<proteinExistence type="predicted"/>
<evidence type="ECO:0000259" key="2">
    <source>
        <dbReference type="Pfam" id="PF13538"/>
    </source>
</evidence>
<evidence type="ECO:0000256" key="1">
    <source>
        <dbReference type="ARBA" id="ARBA00034923"/>
    </source>
</evidence>
<dbReference type="InterPro" id="IPR000212">
    <property type="entry name" value="DNA_helicase_UvrD/REP"/>
</dbReference>
<dbReference type="HOGENOM" id="CLU_015624_1_0_7"/>
<dbReference type="GO" id="GO:0003677">
    <property type="term" value="F:DNA binding"/>
    <property type="evidence" value="ECO:0007669"/>
    <property type="project" value="InterPro"/>
</dbReference>
<dbReference type="AlphaFoldDB" id="B8J482"/>
<dbReference type="InterPro" id="IPR027785">
    <property type="entry name" value="UvrD-like_helicase_C"/>
</dbReference>
<dbReference type="GO" id="GO:0000725">
    <property type="term" value="P:recombinational repair"/>
    <property type="evidence" value="ECO:0007669"/>
    <property type="project" value="TreeGrafter"/>
</dbReference>
<dbReference type="PANTHER" id="PTHR11070:SF2">
    <property type="entry name" value="ATP-DEPENDENT DNA HELICASE SRS2"/>
    <property type="match status" value="1"/>
</dbReference>
<dbReference type="EMBL" id="CP001358">
    <property type="protein sequence ID" value="ACL50127.1"/>
    <property type="molecule type" value="Genomic_DNA"/>
</dbReference>
<dbReference type="KEGG" id="dds:Ddes_2231"/>
<dbReference type="SUPFAM" id="SSF52540">
    <property type="entry name" value="P-loop containing nucleoside triphosphate hydrolases"/>
    <property type="match status" value="1"/>
</dbReference>
<accession>B8J482</accession>
<dbReference type="GO" id="GO:0043138">
    <property type="term" value="F:3'-5' DNA helicase activity"/>
    <property type="evidence" value="ECO:0007669"/>
    <property type="project" value="TreeGrafter"/>
</dbReference>
<dbReference type="GO" id="GO:0033202">
    <property type="term" value="C:DNA helicase complex"/>
    <property type="evidence" value="ECO:0007669"/>
    <property type="project" value="TreeGrafter"/>
</dbReference>
<dbReference type="GO" id="GO:0005524">
    <property type="term" value="F:ATP binding"/>
    <property type="evidence" value="ECO:0007669"/>
    <property type="project" value="InterPro"/>
</dbReference>
<evidence type="ECO:0000313" key="3">
    <source>
        <dbReference type="EMBL" id="ACL50127.1"/>
    </source>
</evidence>
<name>B8J482_DESDA</name>
<dbReference type="eggNOG" id="COG3972">
    <property type="taxonomic scope" value="Bacteria"/>
</dbReference>
<organism evidence="3">
    <name type="scientific">Desulfovibrio desulfuricans (strain ATCC 27774 / DSM 6949 / MB)</name>
    <dbReference type="NCBI Taxonomy" id="525146"/>
    <lineage>
        <taxon>Bacteria</taxon>
        <taxon>Pseudomonadati</taxon>
        <taxon>Thermodesulfobacteriota</taxon>
        <taxon>Desulfovibrionia</taxon>
        <taxon>Desulfovibrionales</taxon>
        <taxon>Desulfovibrionaceae</taxon>
        <taxon>Desulfovibrio</taxon>
    </lineage>
</organism>
<dbReference type="Pfam" id="PF13538">
    <property type="entry name" value="UvrD_C_2"/>
    <property type="match status" value="1"/>
</dbReference>
<dbReference type="PANTHER" id="PTHR11070">
    <property type="entry name" value="UVRD / RECB / PCRA DNA HELICASE FAMILY MEMBER"/>
    <property type="match status" value="1"/>
</dbReference>
<sequence>MSLEITRGTITNPVAIGGLIDALNAANIDGSFYTGYPIIASADSNYTLDAILISPKYGVIAFICNDNEKNTEELCEQQDHLYFLLEGNLSKHEMLRKGRTLAVKPVVITYMQADMEINKDGYLFACQANISEIINNLSEIEAIYYKSLCAAIQRVTSIKPIKKRESVTHGSRGDILKKIEKEIANLDQWQKKAAIEIPEGSQRIRGLAGSGKTVVLALKAAYLHTQHPEWNIVVTYHTRSLYQQITDLIERFTFEHSGDKPDWGKLKVMHAWGSASEPGVYSEAAESLGVIPINFALAKQKYGTKDALSGICEELLISMDETYKADYDAILIDEAQDLPISFFRMVYLMVKEPKRIFWAYDELQNLNNNLMPTVDELFGTRENGIAKITVKNVENEPARDIILPICYRNTPWALTLAHALAFGIYREEELVQLFENLTLWEEIGYTVESGELSFDHDVTLSRKNNSYPHYFNDLLTPDDAVITKVFKSAGEQYEWAATEIIKNIKTDELDPDDIMIIFPDAIAAKNQYMEFSKFLRRHDLNIHLAGISTNRDIFTVSGSIASANIYRAKGNEAPMVYILNTEWCAEGIELIRRRNTLFTSITRSRAWVRICGVGEDMIKLQNEINAVVANKFKLNFRIPTLEKLKKMRLINRDMSLEEIQDAKDLRKKIDTLLKQIESGKYPLDKISQLNKVVEEIAKKGEL</sequence>
<reference evidence="3" key="1">
    <citation type="submission" date="2009-01" db="EMBL/GenBank/DDBJ databases">
        <title>Complete sequence of Desulfovibrio desulfuricans subsp. desulfuricans str. ATCC 27774.</title>
        <authorList>
            <consortium name="US DOE Joint Genome Institute"/>
            <person name="Lucas S."/>
            <person name="Copeland A."/>
            <person name="Lapidus A."/>
            <person name="Glavina del Rio T."/>
            <person name="Tice H."/>
            <person name="Bruce D."/>
            <person name="Goodwin L."/>
            <person name="Pitluck S."/>
            <person name="Sims D."/>
            <person name="Lu M."/>
            <person name="Kiss H."/>
            <person name="Meineke L."/>
            <person name="Brettin T."/>
            <person name="Detter J.C."/>
            <person name="Han C."/>
            <person name="Larimer F."/>
            <person name="Land M."/>
            <person name="Hauser L."/>
            <person name="Kyrpides N."/>
            <person name="Ovchinnikova G."/>
            <person name="Hazen T.C."/>
        </authorList>
    </citation>
    <scope>NUCLEOTIDE SEQUENCE [LARGE SCALE GENOMIC DNA]</scope>
    <source>
        <strain evidence="3">ATCC 27774</strain>
    </source>
</reference>
<dbReference type="STRING" id="525146.Ddes_2231"/>